<organism evidence="3">
    <name type="scientific">Schistocephalus solidus</name>
    <name type="common">Tapeworm</name>
    <dbReference type="NCBI Taxonomy" id="70667"/>
    <lineage>
        <taxon>Eukaryota</taxon>
        <taxon>Metazoa</taxon>
        <taxon>Spiralia</taxon>
        <taxon>Lophotrochozoa</taxon>
        <taxon>Platyhelminthes</taxon>
        <taxon>Cestoda</taxon>
        <taxon>Eucestoda</taxon>
        <taxon>Diphyllobothriidea</taxon>
        <taxon>Diphyllobothriidae</taxon>
        <taxon>Schistocephalus</taxon>
    </lineage>
</organism>
<evidence type="ECO:0000313" key="2">
    <source>
        <dbReference type="Proteomes" id="UP000275846"/>
    </source>
</evidence>
<dbReference type="EMBL" id="UYSU01033798">
    <property type="protein sequence ID" value="VDL93051.1"/>
    <property type="molecule type" value="Genomic_DNA"/>
</dbReference>
<proteinExistence type="predicted"/>
<gene>
    <name evidence="1" type="ORF">SSLN_LOCUS6666</name>
</gene>
<dbReference type="WBParaSite" id="SSLN_0000687801-mRNA-1">
    <property type="protein sequence ID" value="SSLN_0000687801-mRNA-1"/>
    <property type="gene ID" value="SSLN_0000687801"/>
</dbReference>
<name>A0A183SR18_SCHSO</name>
<reference evidence="1 2" key="2">
    <citation type="submission" date="2018-11" db="EMBL/GenBank/DDBJ databases">
        <authorList>
            <consortium name="Pathogen Informatics"/>
        </authorList>
    </citation>
    <scope>NUCLEOTIDE SEQUENCE [LARGE SCALE GENOMIC DNA]</scope>
    <source>
        <strain evidence="1 2">NST_G2</strain>
    </source>
</reference>
<dbReference type="AlphaFoldDB" id="A0A183SR18"/>
<protein>
    <submittedName>
        <fullName evidence="3">Secreted protein</fullName>
    </submittedName>
</protein>
<dbReference type="Proteomes" id="UP000275846">
    <property type="component" value="Unassembled WGS sequence"/>
</dbReference>
<accession>A0A183SR18</accession>
<reference evidence="3" key="1">
    <citation type="submission" date="2016-06" db="UniProtKB">
        <authorList>
            <consortium name="WormBaseParasite"/>
        </authorList>
    </citation>
    <scope>IDENTIFICATION</scope>
</reference>
<evidence type="ECO:0000313" key="1">
    <source>
        <dbReference type="EMBL" id="VDL93051.1"/>
    </source>
</evidence>
<evidence type="ECO:0000313" key="3">
    <source>
        <dbReference type="WBParaSite" id="SSLN_0000687801-mRNA-1"/>
    </source>
</evidence>
<keyword evidence="2" id="KW-1185">Reference proteome</keyword>
<sequence length="126" mass="14046">MIGISSYPSVSWHIGYWFLLQPGSHLITSGKTATCVFRQVSNIRFETLTSTPHPPTLLNNTKHYEVHIMQLAGQLASIFPPKKLNRKSNHPGLHTKLTIWSCTAALFRYAASPQNFPSLGKARSSL</sequence>